<evidence type="ECO:0000256" key="1">
    <source>
        <dbReference type="ARBA" id="ARBA00007274"/>
    </source>
</evidence>
<evidence type="ECO:0008006" key="4">
    <source>
        <dbReference type="Google" id="ProtNLM"/>
    </source>
</evidence>
<dbReference type="AlphaFoldDB" id="A0A081KCS9"/>
<dbReference type="eggNOG" id="COG0110">
    <property type="taxonomic scope" value="Bacteria"/>
</dbReference>
<accession>A0A081KCS9</accession>
<dbReference type="EMBL" id="JOJP01000001">
    <property type="protein sequence ID" value="KEI71955.1"/>
    <property type="molecule type" value="Genomic_DNA"/>
</dbReference>
<dbReference type="Gene3D" id="2.160.10.10">
    <property type="entry name" value="Hexapeptide repeat proteins"/>
    <property type="match status" value="1"/>
</dbReference>
<gene>
    <name evidence="2" type="ORF">GV64_15555</name>
</gene>
<sequence length="185" mass="20103">MTDNIFFDISKLKRIGQNVIIGKTVRIRYPELVEIDDNVIIDDFTYISTALTISSNVHIAAGCKIIGGSRSKVTIESFSTLAPNVVLAAGSDDYVSGIASPLVPIEYKGNVEIGEITLKRHCIVGANSTVLPNVIFNNGASVGAQSLVKNNLDEWGLYAGAPAKLLKYRDKETILNLEKQFLESM</sequence>
<evidence type="ECO:0000313" key="3">
    <source>
        <dbReference type="Proteomes" id="UP000027997"/>
    </source>
</evidence>
<proteinExistence type="inferred from homology"/>
<dbReference type="SUPFAM" id="SSF51161">
    <property type="entry name" value="Trimeric LpxA-like enzymes"/>
    <property type="match status" value="1"/>
</dbReference>
<name>A0A081KCS9_9GAMM</name>
<dbReference type="InterPro" id="IPR050179">
    <property type="entry name" value="Trans_hexapeptide_repeat"/>
</dbReference>
<dbReference type="STRING" id="305900.GV64_15555"/>
<reference evidence="2 3" key="1">
    <citation type="submission" date="2014-06" db="EMBL/GenBank/DDBJ databases">
        <title>Whole Genome Sequences of Three Symbiotic Endozoicomonas Bacteria.</title>
        <authorList>
            <person name="Neave M.J."/>
            <person name="Apprill A."/>
            <person name="Voolstra C.R."/>
        </authorList>
    </citation>
    <scope>NUCLEOTIDE SEQUENCE [LARGE SCALE GENOMIC DNA]</scope>
    <source>
        <strain evidence="2 3">DSM 22380</strain>
    </source>
</reference>
<dbReference type="InterPro" id="IPR011004">
    <property type="entry name" value="Trimer_LpxA-like_sf"/>
</dbReference>
<organism evidence="2 3">
    <name type="scientific">Endozoicomonas elysicola</name>
    <dbReference type="NCBI Taxonomy" id="305900"/>
    <lineage>
        <taxon>Bacteria</taxon>
        <taxon>Pseudomonadati</taxon>
        <taxon>Pseudomonadota</taxon>
        <taxon>Gammaproteobacteria</taxon>
        <taxon>Oceanospirillales</taxon>
        <taxon>Endozoicomonadaceae</taxon>
        <taxon>Endozoicomonas</taxon>
    </lineage>
</organism>
<dbReference type="PANTHER" id="PTHR43300">
    <property type="entry name" value="ACETYLTRANSFERASE"/>
    <property type="match status" value="1"/>
</dbReference>
<dbReference type="Proteomes" id="UP000027997">
    <property type="component" value="Unassembled WGS sequence"/>
</dbReference>
<comment type="similarity">
    <text evidence="1">Belongs to the transferase hexapeptide repeat family.</text>
</comment>
<comment type="caution">
    <text evidence="2">The sequence shown here is derived from an EMBL/GenBank/DDBJ whole genome shotgun (WGS) entry which is preliminary data.</text>
</comment>
<keyword evidence="3" id="KW-1185">Reference proteome</keyword>
<evidence type="ECO:0000313" key="2">
    <source>
        <dbReference type="EMBL" id="KEI71955.1"/>
    </source>
</evidence>
<dbReference type="RefSeq" id="WP_020584501.1">
    <property type="nucleotide sequence ID" value="NZ_JOJP01000001.1"/>
</dbReference>
<protein>
    <recommendedName>
        <fullName evidence="4">Galactoside O-acetyltransferase</fullName>
    </recommendedName>
</protein>